<evidence type="ECO:0000256" key="1">
    <source>
        <dbReference type="ARBA" id="ARBA00022729"/>
    </source>
</evidence>
<dbReference type="InterPro" id="IPR006059">
    <property type="entry name" value="SBP"/>
</dbReference>
<reference evidence="2 3" key="1">
    <citation type="submission" date="2021-06" db="EMBL/GenBank/DDBJ databases">
        <title>Differences between aerobic and microaerobic xylene degrading microbial communities.</title>
        <authorList>
            <person name="Banerjee S."/>
            <person name="Tancsics A."/>
        </authorList>
    </citation>
    <scope>NUCLEOTIDE SEQUENCE [LARGE SCALE GENOMIC DNA]</scope>
    <source>
        <strain evidence="2 3">MAP12</strain>
    </source>
</reference>
<sequence>MAWNPHYASVSPDLQIKISAIQQAHRYVVPYMWGSVGLFVNTQLVAPLYGGELPNSWSLLFEPQQTARLSPCGVSLLNAQEEVFSIWSAYKGRSLGSSGPSRIAAAAPLIRNPGVHIGPPEFSAYIEQMRTGKVCAGMAWSGLVNAANDDGKLRYSIPAEGSLLFIDSLAIPANAPNPALAHRFIDFMLAPENAVRNARAIHFTPSLDLSREEYRSLLPKLSVPSKEELRRLHFLEPITEKQKAAIDEGWQQYIVKHRAEPQPLAPKGREGG</sequence>
<dbReference type="PANTHER" id="PTHR30222">
    <property type="entry name" value="SPERMIDINE/PUTRESCINE-BINDING PERIPLASMIC PROTEIN"/>
    <property type="match status" value="1"/>
</dbReference>
<dbReference type="RefSeq" id="WP_217682974.1">
    <property type="nucleotide sequence ID" value="NZ_JAHRGL010000062.1"/>
</dbReference>
<protein>
    <submittedName>
        <fullName evidence="2">Extracellular solute-binding protein</fullName>
    </submittedName>
</protein>
<proteinExistence type="predicted"/>
<dbReference type="Proteomes" id="UP000813068">
    <property type="component" value="Unassembled WGS sequence"/>
</dbReference>
<accession>A0ABS6N0E4</accession>
<dbReference type="Pfam" id="PF13416">
    <property type="entry name" value="SBP_bac_8"/>
    <property type="match status" value="1"/>
</dbReference>
<keyword evidence="1" id="KW-0732">Signal</keyword>
<evidence type="ECO:0000313" key="3">
    <source>
        <dbReference type="Proteomes" id="UP000813068"/>
    </source>
</evidence>
<dbReference type="EMBL" id="JAHRGL010000062">
    <property type="protein sequence ID" value="MBV2134528.1"/>
    <property type="molecule type" value="Genomic_DNA"/>
</dbReference>
<gene>
    <name evidence="2" type="ORF">KRX52_17250</name>
</gene>
<organism evidence="2 3">
    <name type="scientific">Geopseudomonas aromaticivorans</name>
    <dbReference type="NCBI Taxonomy" id="2849492"/>
    <lineage>
        <taxon>Bacteria</taxon>
        <taxon>Pseudomonadati</taxon>
        <taxon>Pseudomonadota</taxon>
        <taxon>Gammaproteobacteria</taxon>
        <taxon>Pseudomonadales</taxon>
        <taxon>Pseudomonadaceae</taxon>
        <taxon>Geopseudomonas</taxon>
    </lineage>
</organism>
<comment type="caution">
    <text evidence="2">The sequence shown here is derived from an EMBL/GenBank/DDBJ whole genome shotgun (WGS) entry which is preliminary data.</text>
</comment>
<dbReference type="PANTHER" id="PTHR30222:SF18">
    <property type="entry name" value="BIFUNCTIONAL POLYHYDROXYBUTYRATE SYNTHASE _ ABC TRANSPORTER PERIPLASMIC BINDING PROTEIN-RELATED"/>
    <property type="match status" value="1"/>
</dbReference>
<name>A0ABS6N0E4_9GAMM</name>
<keyword evidence="3" id="KW-1185">Reference proteome</keyword>
<evidence type="ECO:0000313" key="2">
    <source>
        <dbReference type="EMBL" id="MBV2134528.1"/>
    </source>
</evidence>